<name>A0A1H0V143_SELRU</name>
<organism evidence="2 3">
    <name type="scientific">Selenomonas ruminantium</name>
    <dbReference type="NCBI Taxonomy" id="971"/>
    <lineage>
        <taxon>Bacteria</taxon>
        <taxon>Bacillati</taxon>
        <taxon>Bacillota</taxon>
        <taxon>Negativicutes</taxon>
        <taxon>Selenomonadales</taxon>
        <taxon>Selenomonadaceae</taxon>
        <taxon>Selenomonas</taxon>
    </lineage>
</organism>
<evidence type="ECO:0000313" key="2">
    <source>
        <dbReference type="EMBL" id="SDP72063.1"/>
    </source>
</evidence>
<evidence type="ECO:0000313" key="3">
    <source>
        <dbReference type="Proteomes" id="UP000182412"/>
    </source>
</evidence>
<dbReference type="InterPro" id="IPR018873">
    <property type="entry name" value="KilA-N_DNA-bd_domain"/>
</dbReference>
<feature type="domain" description="KilA-N DNA-binding" evidence="1">
    <location>
        <begin position="15"/>
        <end position="99"/>
    </location>
</feature>
<reference evidence="2 3" key="1">
    <citation type="submission" date="2016-10" db="EMBL/GenBank/DDBJ databases">
        <authorList>
            <person name="de Groot N.N."/>
        </authorList>
    </citation>
    <scope>NUCLEOTIDE SEQUENCE [LARGE SCALE GENOMIC DNA]</scope>
    <source>
        <strain evidence="2 3">S137</strain>
    </source>
</reference>
<sequence length="325" mass="37327">MSYTPMIISEETIKNKIYIIRGQRVMLDMELAEIYGYTTKAFNQQVKNNIHKFDDDFRFQLTKDEWANLRSKKLTSSWGGTRYLPYAFTEQGIYMLMTVLKGDLATKQSKSLIRLFKKMKDYLVTSSGQLGQQEILSLAMQTQKNTDSIQALQEQMKQFATKDDLAVFMENFMEYATEREYLFLAGQVVEASVAYAEIYAKAQKSIYIVDNYIGLKTLLLLKNVSPAVEVVIFSDNLGRGLTQAEYDDFKAEYPHVQITLQQTGGRYHDRFIMLDYGSEGQRLYHCGGSSKDGGRRVTAISPMDDVSLYQPMFEELLQTPTLVLR</sequence>
<proteinExistence type="predicted"/>
<dbReference type="EMBL" id="FNJQ01000042">
    <property type="protein sequence ID" value="SDP72063.1"/>
    <property type="molecule type" value="Genomic_DNA"/>
</dbReference>
<dbReference type="AlphaFoldDB" id="A0A1H0V143"/>
<protein>
    <submittedName>
        <fullName evidence="2">ORF6N domain-containing protein</fullName>
    </submittedName>
</protein>
<gene>
    <name evidence="2" type="ORF">SAMN05216366_1429</name>
</gene>
<dbReference type="Proteomes" id="UP000182412">
    <property type="component" value="Unassembled WGS sequence"/>
</dbReference>
<evidence type="ECO:0000259" key="1">
    <source>
        <dbReference type="Pfam" id="PF10543"/>
    </source>
</evidence>
<dbReference type="RefSeq" id="WP_371118505.1">
    <property type="nucleotide sequence ID" value="NZ_FNJQ01000042.1"/>
</dbReference>
<accession>A0A1H0V143</accession>
<dbReference type="Pfam" id="PF10543">
    <property type="entry name" value="ORF6N"/>
    <property type="match status" value="1"/>
</dbReference>